<organism evidence="1 2">
    <name type="scientific">Malus domestica</name>
    <name type="common">Apple</name>
    <name type="synonym">Pyrus malus</name>
    <dbReference type="NCBI Taxonomy" id="3750"/>
    <lineage>
        <taxon>Eukaryota</taxon>
        <taxon>Viridiplantae</taxon>
        <taxon>Streptophyta</taxon>
        <taxon>Embryophyta</taxon>
        <taxon>Tracheophyta</taxon>
        <taxon>Spermatophyta</taxon>
        <taxon>Magnoliopsida</taxon>
        <taxon>eudicotyledons</taxon>
        <taxon>Gunneridae</taxon>
        <taxon>Pentapetalae</taxon>
        <taxon>rosids</taxon>
        <taxon>fabids</taxon>
        <taxon>Rosales</taxon>
        <taxon>Rosaceae</taxon>
        <taxon>Amygdaloideae</taxon>
        <taxon>Maleae</taxon>
        <taxon>Malus</taxon>
    </lineage>
</organism>
<evidence type="ECO:0000313" key="1">
    <source>
        <dbReference type="EMBL" id="RXH96187.1"/>
    </source>
</evidence>
<protein>
    <submittedName>
        <fullName evidence="1">Uncharacterized protein</fullName>
    </submittedName>
</protein>
<accession>A0A498JMT5</accession>
<gene>
    <name evidence="1" type="ORF">DVH24_008691</name>
</gene>
<comment type="caution">
    <text evidence="1">The sequence shown here is derived from an EMBL/GenBank/DDBJ whole genome shotgun (WGS) entry which is preliminary data.</text>
</comment>
<dbReference type="EMBL" id="RDQH01000332">
    <property type="protein sequence ID" value="RXH96187.1"/>
    <property type="molecule type" value="Genomic_DNA"/>
</dbReference>
<dbReference type="Proteomes" id="UP000290289">
    <property type="component" value="Chromosome 6"/>
</dbReference>
<evidence type="ECO:0000313" key="2">
    <source>
        <dbReference type="Proteomes" id="UP000290289"/>
    </source>
</evidence>
<keyword evidence="2" id="KW-1185">Reference proteome</keyword>
<proteinExistence type="predicted"/>
<name>A0A498JMT5_MALDO</name>
<sequence>MSSRTSTRHETVLNVKQYSARGSTRCEAARLEAMFSTRRLLGWRRCSLRGGSAGTMQFTSGGLKTVITICMSIAASVSYTNTIHYILQEVRFTEPELFKHMMSQFIAEFGHHLLSAKRRRTQQIARLTPMMPNEAELMSFGKILENNMTVGQCKLPLMDPVSSSNPDFRSVDGAAVEPKTLQDANFLKGSVKLSSAQFRVSKSISFPTHPSESHACLLSFTIPNPEILSISQ</sequence>
<dbReference type="AlphaFoldDB" id="A0A498JMT5"/>
<reference evidence="1 2" key="1">
    <citation type="submission" date="2018-10" db="EMBL/GenBank/DDBJ databases">
        <title>A high-quality apple genome assembly.</title>
        <authorList>
            <person name="Hu J."/>
        </authorList>
    </citation>
    <scope>NUCLEOTIDE SEQUENCE [LARGE SCALE GENOMIC DNA]</scope>
    <source>
        <strain evidence="2">cv. HFTH1</strain>
        <tissue evidence="1">Young leaf</tissue>
    </source>
</reference>